<organism evidence="1 2">
    <name type="scientific">Citrobacter arsenatis</name>
    <dbReference type="NCBI Taxonomy" id="2546350"/>
    <lineage>
        <taxon>Bacteria</taxon>
        <taxon>Pseudomonadati</taxon>
        <taxon>Pseudomonadota</taxon>
        <taxon>Gammaproteobacteria</taxon>
        <taxon>Enterobacterales</taxon>
        <taxon>Enterobacteriaceae</taxon>
        <taxon>Citrobacter</taxon>
    </lineage>
</organism>
<dbReference type="AlphaFoldDB" id="A0A4P6WMJ5"/>
<keyword evidence="2" id="KW-1185">Reference proteome</keyword>
<dbReference type="KEGG" id="cars:E1B03_06905"/>
<name>A0A4P6WMJ5_9ENTR</name>
<accession>A0A4P6WMJ5</accession>
<evidence type="ECO:0000313" key="1">
    <source>
        <dbReference type="EMBL" id="QBM22181.1"/>
    </source>
</evidence>
<evidence type="ECO:0000313" key="2">
    <source>
        <dbReference type="Proteomes" id="UP000293850"/>
    </source>
</evidence>
<protein>
    <submittedName>
        <fullName evidence="1">Uncharacterized protein</fullName>
    </submittedName>
</protein>
<reference evidence="1 2" key="1">
    <citation type="submission" date="2019-03" db="EMBL/GenBank/DDBJ databases">
        <title>Complete genome sequence of an arsenate-respiring bacteria, Citrobacter sp. LY-1.</title>
        <authorList>
            <person name="Wang H."/>
            <person name="Liu Y."/>
            <person name="Li Q."/>
            <person name="Huang J."/>
        </authorList>
    </citation>
    <scope>NUCLEOTIDE SEQUENCE [LARGE SCALE GENOMIC DNA]</scope>
    <source>
        <strain evidence="1 2">LY-1</strain>
    </source>
</reference>
<dbReference type="EMBL" id="CP037864">
    <property type="protein sequence ID" value="QBM22181.1"/>
    <property type="molecule type" value="Genomic_DNA"/>
</dbReference>
<dbReference type="Proteomes" id="UP000293850">
    <property type="component" value="Chromosome"/>
</dbReference>
<gene>
    <name evidence="1" type="ORF">E1B03_06905</name>
</gene>
<proteinExistence type="predicted"/>
<sequence>MPGLSANLNCMVGENSRHHNIANDEGKWVTHVNSLCCPFYDFVETINGLFAINRRVDSVNFIRLAEKIRQTLIFCC</sequence>